<dbReference type="RefSeq" id="WP_157859079.1">
    <property type="nucleotide sequence ID" value="NZ_JBIRWE010000002.1"/>
</dbReference>
<keyword evidence="2" id="KW-0472">Membrane</keyword>
<evidence type="ECO:0000256" key="1">
    <source>
        <dbReference type="SAM" id="MobiDB-lite"/>
    </source>
</evidence>
<gene>
    <name evidence="3" type="ORF">ACH429_05125</name>
</gene>
<keyword evidence="2" id="KW-1133">Transmembrane helix</keyword>
<dbReference type="EMBL" id="JBIRWE010000002">
    <property type="protein sequence ID" value="MFI1963512.1"/>
    <property type="molecule type" value="Genomic_DNA"/>
</dbReference>
<feature type="transmembrane region" description="Helical" evidence="2">
    <location>
        <begin position="27"/>
        <end position="45"/>
    </location>
</feature>
<evidence type="ECO:0000256" key="2">
    <source>
        <dbReference type="SAM" id="Phobius"/>
    </source>
</evidence>
<dbReference type="Proteomes" id="UP001611548">
    <property type="component" value="Unassembled WGS sequence"/>
</dbReference>
<evidence type="ECO:0000313" key="3">
    <source>
        <dbReference type="EMBL" id="MFI1963512.1"/>
    </source>
</evidence>
<protein>
    <submittedName>
        <fullName evidence="3">Uncharacterized protein</fullName>
    </submittedName>
</protein>
<sequence length="194" mass="20929">MIPGSAAAMDEPRTAAAWRRRIRLRTGWLVAELAAWAGTVAAGVARPDDDSIGLAVRTTAAVLVLVPVTAWTIVSARRMGRILRTYAWEPCPCVFDSAGRDTQISLRPEPGRQAPFRTVPFRYDLSRDGGERIEEVWFAGDFRYGGVVSPPGGHRPIRVIRANLKKASPRAEPGAGTLAEKAGLTRAGRARSAG</sequence>
<feature type="transmembrane region" description="Helical" evidence="2">
    <location>
        <begin position="51"/>
        <end position="74"/>
    </location>
</feature>
<feature type="region of interest" description="Disordered" evidence="1">
    <location>
        <begin position="166"/>
        <end position="194"/>
    </location>
</feature>
<name>A0ABW7UPX3_9ACTN</name>
<reference evidence="3 4" key="1">
    <citation type="submission" date="2024-10" db="EMBL/GenBank/DDBJ databases">
        <title>The Natural Products Discovery Center: Release of the First 8490 Sequenced Strains for Exploring Actinobacteria Biosynthetic Diversity.</title>
        <authorList>
            <person name="Kalkreuter E."/>
            <person name="Kautsar S.A."/>
            <person name="Yang D."/>
            <person name="Bader C.D."/>
            <person name="Teijaro C.N."/>
            <person name="Fluegel L."/>
            <person name="Davis C.M."/>
            <person name="Simpson J.R."/>
            <person name="Lauterbach L."/>
            <person name="Steele A.D."/>
            <person name="Gui C."/>
            <person name="Meng S."/>
            <person name="Li G."/>
            <person name="Viehrig K."/>
            <person name="Ye F."/>
            <person name="Su P."/>
            <person name="Kiefer A.F."/>
            <person name="Nichols A."/>
            <person name="Cepeda A.J."/>
            <person name="Yan W."/>
            <person name="Fan B."/>
            <person name="Jiang Y."/>
            <person name="Adhikari A."/>
            <person name="Zheng C.-J."/>
            <person name="Schuster L."/>
            <person name="Cowan T.M."/>
            <person name="Smanski M.J."/>
            <person name="Chevrette M.G."/>
            <person name="De Carvalho L.P.S."/>
            <person name="Shen B."/>
        </authorList>
    </citation>
    <scope>NUCLEOTIDE SEQUENCE [LARGE SCALE GENOMIC DNA]</scope>
    <source>
        <strain evidence="3 4">NPDC020327</strain>
    </source>
</reference>
<keyword evidence="4" id="KW-1185">Reference proteome</keyword>
<comment type="caution">
    <text evidence="3">The sequence shown here is derived from an EMBL/GenBank/DDBJ whole genome shotgun (WGS) entry which is preliminary data.</text>
</comment>
<proteinExistence type="predicted"/>
<evidence type="ECO:0000313" key="4">
    <source>
        <dbReference type="Proteomes" id="UP001611548"/>
    </source>
</evidence>
<organism evidence="3 4">
    <name type="scientific">Streptomyces pathocidini</name>
    <dbReference type="NCBI Taxonomy" id="1650571"/>
    <lineage>
        <taxon>Bacteria</taxon>
        <taxon>Bacillati</taxon>
        <taxon>Actinomycetota</taxon>
        <taxon>Actinomycetes</taxon>
        <taxon>Kitasatosporales</taxon>
        <taxon>Streptomycetaceae</taxon>
        <taxon>Streptomyces</taxon>
    </lineage>
</organism>
<keyword evidence="2" id="KW-0812">Transmembrane</keyword>
<accession>A0ABW7UPX3</accession>